<dbReference type="InterPro" id="IPR011990">
    <property type="entry name" value="TPR-like_helical_dom_sf"/>
</dbReference>
<dbReference type="GO" id="GO:0003729">
    <property type="term" value="F:mRNA binding"/>
    <property type="evidence" value="ECO:0007669"/>
    <property type="project" value="UniProtKB-ARBA"/>
</dbReference>
<proteinExistence type="predicted"/>
<evidence type="ECO:0000256" key="3">
    <source>
        <dbReference type="ARBA" id="ARBA00022640"/>
    </source>
</evidence>
<dbReference type="PANTHER" id="PTHR47926:SF452">
    <property type="entry name" value="PENTATRICOPEPTIDE REPEAT-CONTAINING PROTEIN"/>
    <property type="match status" value="1"/>
</dbReference>
<accession>A0AAD6F002</accession>
<dbReference type="AlphaFoldDB" id="A0AAD6F002"/>
<dbReference type="Pfam" id="PF01535">
    <property type="entry name" value="PPR"/>
    <property type="match status" value="8"/>
</dbReference>
<comment type="subcellular location">
    <subcellularLocation>
        <location evidence="1">Plastid</location>
        <location evidence="1">Chloroplast</location>
    </subcellularLocation>
</comment>
<dbReference type="NCBIfam" id="TIGR00756">
    <property type="entry name" value="PPR"/>
    <property type="match status" value="4"/>
</dbReference>
<evidence type="ECO:0000313" key="8">
    <source>
        <dbReference type="Proteomes" id="UP001210211"/>
    </source>
</evidence>
<evidence type="ECO:0000256" key="1">
    <source>
        <dbReference type="ARBA" id="ARBA00004229"/>
    </source>
</evidence>
<feature type="repeat" description="PPR" evidence="6">
    <location>
        <begin position="589"/>
        <end position="619"/>
    </location>
</feature>
<dbReference type="FunFam" id="1.25.40.10:FF:000496">
    <property type="entry name" value="Pentatricopeptide repeat-containing protein chloroplastic"/>
    <property type="match status" value="1"/>
</dbReference>
<evidence type="ECO:0000313" key="7">
    <source>
        <dbReference type="EMBL" id="KAJ3707113.1"/>
    </source>
</evidence>
<dbReference type="Gene3D" id="1.25.40.10">
    <property type="entry name" value="Tetratricopeptide repeat domain"/>
    <property type="match status" value="5"/>
</dbReference>
<dbReference type="InterPro" id="IPR046848">
    <property type="entry name" value="E_motif"/>
</dbReference>
<feature type="repeat" description="PPR" evidence="6">
    <location>
        <begin position="182"/>
        <end position="216"/>
    </location>
</feature>
<dbReference type="FunFam" id="1.25.40.10:FF:000090">
    <property type="entry name" value="Pentatricopeptide repeat-containing protein, chloroplastic"/>
    <property type="match status" value="1"/>
</dbReference>
<dbReference type="Pfam" id="PF20431">
    <property type="entry name" value="E_motif"/>
    <property type="match status" value="1"/>
</dbReference>
<comment type="caution">
    <text evidence="7">The sequence shown here is derived from an EMBL/GenBank/DDBJ whole genome shotgun (WGS) entry which is preliminary data.</text>
</comment>
<sequence>MSSLLSSSLLPSSPTILITPNHSPPKPNSVTLTPTPRLRARLSRLCRQGRLDEARHLFDSLPCPAPTLLWNALLIGYVCNSLPYHALNLFSLMMHHQPSSTSPSPDAYTFSSALKACAMSGHVQLGRSIHGHLIRSRFHLLSNLVVSNSLLNMYASAAESSVVFTSDADATCKVFDRMPQRNVVSWNTVIAWYVKTCRPYEAFLMFIKLMELGIKLSTVSFVSVFPVGVSLEMYSRRFADVLYGLLVKHGQEYTEDLFVVSSAIGMFAGIGDIESARCAFDLAEQRNTEVWNTMIAGYEQNGFYVEAIDLFIKLLHSDSINADTCTFLNTLMAISQLQDLRLGQQVHAYLLKQKISELPVILSNVLIVKYSRCGCVETAFDLFNRMPKRDLVSWNTMITSMVQNNLNYEGLLLTLEMKKEGLTADSVTLSALLSAASNLGSLKIGKETHGYLIRNDIQWEGMESYIIDMYAKSGSTEIARRYFDNCLSSGRDQVTWNAMIAAYTRTSLTEQAISVFHEMLQEGQNPNAVTLSSILSVCNAIRGKQIHGFSVRNGLDKNILMGTSLIEMYLRCGDISNAEKVFKKLPDKSTVLYTTMLYGFGHHGLAQKALALFHSMQEEPDNSPDSAAFLAVISACRQSGLVDEGLYVYNSMSTYDIAPTPEHHCCVVDMLGRHGKVVEAYELAQSLGTDGNYVGIWGSLLAACRLHRKLQLGKLVSEKLLQIDRDYGGGAGHHVMLSNPYALGGIWDGVEGVRREMKERRMSKELGFSWVGRCQISNEKFVLL</sequence>
<keyword evidence="4" id="KW-0677">Repeat</keyword>
<evidence type="ECO:0000256" key="6">
    <source>
        <dbReference type="PROSITE-ProRule" id="PRU00708"/>
    </source>
</evidence>
<dbReference type="Pfam" id="PF13041">
    <property type="entry name" value="PPR_2"/>
    <property type="match status" value="1"/>
</dbReference>
<protein>
    <recommendedName>
        <fullName evidence="9">Pentatricopeptide repeat-containing protein</fullName>
    </recommendedName>
</protein>
<keyword evidence="5" id="KW-0809">Transit peptide</keyword>
<evidence type="ECO:0008006" key="9">
    <source>
        <dbReference type="Google" id="ProtNLM"/>
    </source>
</evidence>
<gene>
    <name evidence="7" type="ORF">LUZ61_010818</name>
</gene>
<dbReference type="Proteomes" id="UP001210211">
    <property type="component" value="Unassembled WGS sequence"/>
</dbReference>
<dbReference type="GO" id="GO:0009451">
    <property type="term" value="P:RNA modification"/>
    <property type="evidence" value="ECO:0007669"/>
    <property type="project" value="InterPro"/>
</dbReference>
<dbReference type="PROSITE" id="PS51375">
    <property type="entry name" value="PPR"/>
    <property type="match status" value="5"/>
</dbReference>
<evidence type="ECO:0000256" key="5">
    <source>
        <dbReference type="ARBA" id="ARBA00022946"/>
    </source>
</evidence>
<name>A0AAD6F002_9POAL</name>
<feature type="repeat" description="PPR" evidence="6">
    <location>
        <begin position="625"/>
        <end position="659"/>
    </location>
</feature>
<keyword evidence="8" id="KW-1185">Reference proteome</keyword>
<dbReference type="FunFam" id="1.25.40.10:FF:000645">
    <property type="entry name" value="Pentatricopeptide repeat-containing protein chloroplastic"/>
    <property type="match status" value="1"/>
</dbReference>
<evidence type="ECO:0000256" key="2">
    <source>
        <dbReference type="ARBA" id="ARBA00022528"/>
    </source>
</evidence>
<dbReference type="InterPro" id="IPR002885">
    <property type="entry name" value="PPR_rpt"/>
</dbReference>
<dbReference type="PANTHER" id="PTHR47926">
    <property type="entry name" value="PENTATRICOPEPTIDE REPEAT-CONTAINING PROTEIN"/>
    <property type="match status" value="1"/>
</dbReference>
<dbReference type="InterPro" id="IPR046960">
    <property type="entry name" value="PPR_At4g14850-like_plant"/>
</dbReference>
<dbReference type="EMBL" id="JAMRDG010000001">
    <property type="protein sequence ID" value="KAJ3707113.1"/>
    <property type="molecule type" value="Genomic_DNA"/>
</dbReference>
<keyword evidence="3" id="KW-0934">Plastid</keyword>
<dbReference type="GO" id="GO:0009507">
    <property type="term" value="C:chloroplast"/>
    <property type="evidence" value="ECO:0007669"/>
    <property type="project" value="UniProtKB-SubCell"/>
</dbReference>
<reference evidence="7 8" key="1">
    <citation type="journal article" date="2022" name="Cell">
        <title>Repeat-based holocentromeres influence genome architecture and karyotype evolution.</title>
        <authorList>
            <person name="Hofstatter P.G."/>
            <person name="Thangavel G."/>
            <person name="Lux T."/>
            <person name="Neumann P."/>
            <person name="Vondrak T."/>
            <person name="Novak P."/>
            <person name="Zhang M."/>
            <person name="Costa L."/>
            <person name="Castellani M."/>
            <person name="Scott A."/>
            <person name="Toegelov H."/>
            <person name="Fuchs J."/>
            <person name="Mata-Sucre Y."/>
            <person name="Dias Y."/>
            <person name="Vanzela A.L.L."/>
            <person name="Huettel B."/>
            <person name="Almeida C.C.S."/>
            <person name="Simkova H."/>
            <person name="Souza G."/>
            <person name="Pedrosa-Harand A."/>
            <person name="Macas J."/>
            <person name="Mayer K.F.X."/>
            <person name="Houben A."/>
            <person name="Marques A."/>
        </authorList>
    </citation>
    <scope>NUCLEOTIDE SEQUENCE [LARGE SCALE GENOMIC DNA]</scope>
    <source>
        <strain evidence="7">RhyTen1mFocal</strain>
    </source>
</reference>
<feature type="repeat" description="PPR" evidence="6">
    <location>
        <begin position="492"/>
        <end position="526"/>
    </location>
</feature>
<keyword evidence="2" id="KW-0150">Chloroplast</keyword>
<feature type="repeat" description="PPR" evidence="6">
    <location>
        <begin position="287"/>
        <end position="322"/>
    </location>
</feature>
<organism evidence="7 8">
    <name type="scientific">Rhynchospora tenuis</name>
    <dbReference type="NCBI Taxonomy" id="198213"/>
    <lineage>
        <taxon>Eukaryota</taxon>
        <taxon>Viridiplantae</taxon>
        <taxon>Streptophyta</taxon>
        <taxon>Embryophyta</taxon>
        <taxon>Tracheophyta</taxon>
        <taxon>Spermatophyta</taxon>
        <taxon>Magnoliopsida</taxon>
        <taxon>Liliopsida</taxon>
        <taxon>Poales</taxon>
        <taxon>Cyperaceae</taxon>
        <taxon>Cyperoideae</taxon>
        <taxon>Rhynchosporeae</taxon>
        <taxon>Rhynchospora</taxon>
    </lineage>
</organism>
<evidence type="ECO:0000256" key="4">
    <source>
        <dbReference type="ARBA" id="ARBA00022737"/>
    </source>
</evidence>